<dbReference type="EMBL" id="BPQB01000032">
    <property type="protein sequence ID" value="GJE93493.1"/>
    <property type="molecule type" value="Genomic_DNA"/>
</dbReference>
<dbReference type="OrthoDB" id="809632at2759"/>
<dbReference type="InterPro" id="IPR013149">
    <property type="entry name" value="ADH-like_C"/>
</dbReference>
<evidence type="ECO:0000313" key="4">
    <source>
        <dbReference type="EMBL" id="GJE93493.1"/>
    </source>
</evidence>
<organism evidence="4 5">
    <name type="scientific">Phanerochaete sordida</name>
    <dbReference type="NCBI Taxonomy" id="48140"/>
    <lineage>
        <taxon>Eukaryota</taxon>
        <taxon>Fungi</taxon>
        <taxon>Dikarya</taxon>
        <taxon>Basidiomycota</taxon>
        <taxon>Agaricomycotina</taxon>
        <taxon>Agaricomycetes</taxon>
        <taxon>Polyporales</taxon>
        <taxon>Phanerochaetaceae</taxon>
        <taxon>Phanerochaete</taxon>
    </lineage>
</organism>
<feature type="domain" description="Alcohol dehydrogenase-like C-terminal" evidence="2">
    <location>
        <begin position="173"/>
        <end position="294"/>
    </location>
</feature>
<dbReference type="InterPro" id="IPR045010">
    <property type="entry name" value="MDR_fam"/>
</dbReference>
<evidence type="ECO:0000259" key="2">
    <source>
        <dbReference type="Pfam" id="PF00107"/>
    </source>
</evidence>
<name>A0A9P3LG85_9APHY</name>
<feature type="domain" description="Oxidoreductase N-terminal" evidence="3">
    <location>
        <begin position="9"/>
        <end position="114"/>
    </location>
</feature>
<accession>A0A9P3LG85</accession>
<proteinExistence type="predicted"/>
<evidence type="ECO:0000313" key="5">
    <source>
        <dbReference type="Proteomes" id="UP000703269"/>
    </source>
</evidence>
<dbReference type="SUPFAM" id="SSF50129">
    <property type="entry name" value="GroES-like"/>
    <property type="match status" value="1"/>
</dbReference>
<dbReference type="PANTHER" id="PTHR43205:SF7">
    <property type="entry name" value="PROSTAGLANDIN REDUCTASE 1"/>
    <property type="match status" value="1"/>
</dbReference>
<dbReference type="AlphaFoldDB" id="A0A9P3LG85"/>
<comment type="caution">
    <text evidence="4">The sequence shown here is derived from an EMBL/GenBank/DDBJ whole genome shotgun (WGS) entry which is preliminary data.</text>
</comment>
<dbReference type="GO" id="GO:0016628">
    <property type="term" value="F:oxidoreductase activity, acting on the CH-CH group of donors, NAD or NADP as acceptor"/>
    <property type="evidence" value="ECO:0007669"/>
    <property type="project" value="InterPro"/>
</dbReference>
<dbReference type="PANTHER" id="PTHR43205">
    <property type="entry name" value="PROSTAGLANDIN REDUCTASE"/>
    <property type="match status" value="1"/>
</dbReference>
<dbReference type="SUPFAM" id="SSF51735">
    <property type="entry name" value="NAD(P)-binding Rossmann-fold domains"/>
    <property type="match status" value="1"/>
</dbReference>
<keyword evidence="5" id="KW-1185">Reference proteome</keyword>
<dbReference type="Gene3D" id="3.90.180.10">
    <property type="entry name" value="Medium-chain alcohol dehydrogenases, catalytic domain"/>
    <property type="match status" value="1"/>
</dbReference>
<dbReference type="Gene3D" id="3.40.50.720">
    <property type="entry name" value="NAD(P)-binding Rossmann-like Domain"/>
    <property type="match status" value="1"/>
</dbReference>
<dbReference type="InterPro" id="IPR011032">
    <property type="entry name" value="GroES-like_sf"/>
</dbReference>
<evidence type="ECO:0000256" key="1">
    <source>
        <dbReference type="ARBA" id="ARBA00023002"/>
    </source>
</evidence>
<dbReference type="Proteomes" id="UP000703269">
    <property type="component" value="Unassembled WGS sequence"/>
</dbReference>
<sequence length="351" mass="38165">MVKNGVLLYAAHPTGAIDADTYFAYAERDLDLARAPLSGGVLLRTLFLSSDPYLRVRMCAPEARSFVPPFRLGEPVDNFGVAQVLRSEDPHLAPGDYVVGYLDFAEYSVYPGKDPHEFKIPLTKVQVLPGIPLSVYLGTLGMPGTTAFQGLTYFCADKLKTAEVMFVSGGAGPVGTFVIEYAKLLAPHVKIVASAGTSEKLRIMQSVGADVVFNYKEQDAVKVLQEQRPLDIFWDNTGGPQLDAALQNFRDEGLIISCGAISQNNLDEKTAVKHIGEFSRRSLTMRGILVYKGESAAVAPRFYDEVVPLVLQGKITSREHRYQGLQQAGKALADVHRGANTGKAVIVVAEE</sequence>
<dbReference type="InterPro" id="IPR041694">
    <property type="entry name" value="ADH_N_2"/>
</dbReference>
<protein>
    <submittedName>
        <fullName evidence="4">NADP-dependent oxidoreductase</fullName>
    </submittedName>
</protein>
<reference evidence="4 5" key="1">
    <citation type="submission" date="2021-08" db="EMBL/GenBank/DDBJ databases">
        <title>Draft Genome Sequence of Phanerochaete sordida strain YK-624.</title>
        <authorList>
            <person name="Mori T."/>
            <person name="Dohra H."/>
            <person name="Suzuki T."/>
            <person name="Kawagishi H."/>
            <person name="Hirai H."/>
        </authorList>
    </citation>
    <scope>NUCLEOTIDE SEQUENCE [LARGE SCALE GENOMIC DNA]</scope>
    <source>
        <strain evidence="4 5">YK-624</strain>
    </source>
</reference>
<dbReference type="Pfam" id="PF16884">
    <property type="entry name" value="ADH_N_2"/>
    <property type="match status" value="1"/>
</dbReference>
<gene>
    <name evidence="4" type="ORF">PsYK624_096520</name>
</gene>
<dbReference type="Pfam" id="PF00107">
    <property type="entry name" value="ADH_zinc_N"/>
    <property type="match status" value="1"/>
</dbReference>
<dbReference type="CDD" id="cd05288">
    <property type="entry name" value="PGDH"/>
    <property type="match status" value="1"/>
</dbReference>
<keyword evidence="1" id="KW-0560">Oxidoreductase</keyword>
<evidence type="ECO:0000259" key="3">
    <source>
        <dbReference type="Pfam" id="PF16884"/>
    </source>
</evidence>
<dbReference type="InterPro" id="IPR036291">
    <property type="entry name" value="NAD(P)-bd_dom_sf"/>
</dbReference>